<keyword evidence="8" id="KW-1185">Reference proteome</keyword>
<dbReference type="InterPro" id="IPR003441">
    <property type="entry name" value="NAC-dom"/>
</dbReference>
<comment type="subcellular location">
    <subcellularLocation>
        <location evidence="1">Nucleus</location>
    </subcellularLocation>
</comment>
<dbReference type="SUPFAM" id="SSF101941">
    <property type="entry name" value="NAC domain"/>
    <property type="match status" value="1"/>
</dbReference>
<evidence type="ECO:0000256" key="5">
    <source>
        <dbReference type="ARBA" id="ARBA00023242"/>
    </source>
</evidence>
<evidence type="ECO:0000256" key="2">
    <source>
        <dbReference type="ARBA" id="ARBA00023015"/>
    </source>
</evidence>
<dbReference type="GO" id="GO:0006355">
    <property type="term" value="P:regulation of DNA-templated transcription"/>
    <property type="evidence" value="ECO:0007669"/>
    <property type="project" value="InterPro"/>
</dbReference>
<dbReference type="Gene3D" id="2.170.150.80">
    <property type="entry name" value="NAC domain"/>
    <property type="match status" value="1"/>
</dbReference>
<dbReference type="FunFam" id="2.170.150.80:FF:000002">
    <property type="entry name" value="Nac domain-containing protein 86"/>
    <property type="match status" value="1"/>
</dbReference>
<evidence type="ECO:0000256" key="1">
    <source>
        <dbReference type="ARBA" id="ARBA00004123"/>
    </source>
</evidence>
<dbReference type="AlphaFoldDB" id="A0A2I0WNH7"/>
<keyword evidence="3" id="KW-0238">DNA-binding</keyword>
<organism evidence="7 8">
    <name type="scientific">Dendrobium catenatum</name>
    <dbReference type="NCBI Taxonomy" id="906689"/>
    <lineage>
        <taxon>Eukaryota</taxon>
        <taxon>Viridiplantae</taxon>
        <taxon>Streptophyta</taxon>
        <taxon>Embryophyta</taxon>
        <taxon>Tracheophyta</taxon>
        <taxon>Spermatophyta</taxon>
        <taxon>Magnoliopsida</taxon>
        <taxon>Liliopsida</taxon>
        <taxon>Asparagales</taxon>
        <taxon>Orchidaceae</taxon>
        <taxon>Epidendroideae</taxon>
        <taxon>Malaxideae</taxon>
        <taxon>Dendrobiinae</taxon>
        <taxon>Dendrobium</taxon>
    </lineage>
</organism>
<dbReference type="PROSITE" id="PS51005">
    <property type="entry name" value="NAC"/>
    <property type="match status" value="1"/>
</dbReference>
<evidence type="ECO:0000313" key="8">
    <source>
        <dbReference type="Proteomes" id="UP000233837"/>
    </source>
</evidence>
<protein>
    <submittedName>
        <fullName evidence="7">NAC domain-containing protein 7</fullName>
    </submittedName>
</protein>
<dbReference type="OrthoDB" id="1922833at2759"/>
<evidence type="ECO:0000256" key="3">
    <source>
        <dbReference type="ARBA" id="ARBA00023125"/>
    </source>
</evidence>
<accession>A0A2I0WNH7</accession>
<dbReference type="PANTHER" id="PTHR31744:SF230">
    <property type="entry name" value="NAC DOMAIN-CONTAINING PROTEIN"/>
    <property type="match status" value="1"/>
</dbReference>
<dbReference type="GO" id="GO:0003677">
    <property type="term" value="F:DNA binding"/>
    <property type="evidence" value="ECO:0007669"/>
    <property type="project" value="UniProtKB-KW"/>
</dbReference>
<feature type="domain" description="NAC" evidence="6">
    <location>
        <begin position="8"/>
        <end position="157"/>
    </location>
</feature>
<keyword evidence="4" id="KW-0804">Transcription</keyword>
<dbReference type="EMBL" id="KZ502527">
    <property type="protein sequence ID" value="PKU77204.1"/>
    <property type="molecule type" value="Genomic_DNA"/>
</dbReference>
<keyword evidence="5" id="KW-0539">Nucleus</keyword>
<reference evidence="7 8" key="2">
    <citation type="journal article" date="2017" name="Nature">
        <title>The Apostasia genome and the evolution of orchids.</title>
        <authorList>
            <person name="Zhang G.Q."/>
            <person name="Liu K.W."/>
            <person name="Li Z."/>
            <person name="Lohaus R."/>
            <person name="Hsiao Y.Y."/>
            <person name="Niu S.C."/>
            <person name="Wang J.Y."/>
            <person name="Lin Y.C."/>
            <person name="Xu Q."/>
            <person name="Chen L.J."/>
            <person name="Yoshida K."/>
            <person name="Fujiwara S."/>
            <person name="Wang Z.W."/>
            <person name="Zhang Y.Q."/>
            <person name="Mitsuda N."/>
            <person name="Wang M."/>
            <person name="Liu G.H."/>
            <person name="Pecoraro L."/>
            <person name="Huang H.X."/>
            <person name="Xiao X.J."/>
            <person name="Lin M."/>
            <person name="Wu X.Y."/>
            <person name="Wu W.L."/>
            <person name="Chen Y.Y."/>
            <person name="Chang S.B."/>
            <person name="Sakamoto S."/>
            <person name="Ohme-Takagi M."/>
            <person name="Yagi M."/>
            <person name="Zeng S.J."/>
            <person name="Shen C.Y."/>
            <person name="Yeh C.M."/>
            <person name="Luo Y.B."/>
            <person name="Tsai W.C."/>
            <person name="Van de Peer Y."/>
            <person name="Liu Z.J."/>
        </authorList>
    </citation>
    <scope>NUCLEOTIDE SEQUENCE [LARGE SCALE GENOMIC DNA]</scope>
    <source>
        <tissue evidence="7">The whole plant</tissue>
    </source>
</reference>
<sequence length="286" mass="33752">MNIASSKVPPGFRFHPTDEELVNYYLRKKVSSKITDQDVIKDVDLCKIEPWDLQDICGKGREDEHEWYFFSHRDKKYLTGSRTNRATKTGFWKATGRDKPIYLKQKLVGMRKTLVFYKGRAPNGQKSDWILHEYRLESDECEALQEDGWVVCRVFKKRPAVTIKEENELEEPSFWYNQSLRLLPPLKSQYPLDHRHHLQCSYKEQILQNFLPFMSPHHHLHLPPLELQVNEDQSIVQTKDWRVLEKFVASQLSQDGLSKCPNCCSNSQDHGTLHEQLAQQVPYYYI</sequence>
<keyword evidence="2" id="KW-0805">Transcription regulation</keyword>
<dbReference type="InterPro" id="IPR036093">
    <property type="entry name" value="NAC_dom_sf"/>
</dbReference>
<dbReference type="PANTHER" id="PTHR31744">
    <property type="entry name" value="PROTEIN CUP-SHAPED COTYLEDON 2-RELATED"/>
    <property type="match status" value="1"/>
</dbReference>
<evidence type="ECO:0000256" key="4">
    <source>
        <dbReference type="ARBA" id="ARBA00023163"/>
    </source>
</evidence>
<evidence type="ECO:0000259" key="6">
    <source>
        <dbReference type="PROSITE" id="PS51005"/>
    </source>
</evidence>
<gene>
    <name evidence="7" type="primary">NAC007</name>
    <name evidence="7" type="ORF">MA16_Dca013240</name>
</gene>
<proteinExistence type="predicted"/>
<evidence type="ECO:0000313" key="7">
    <source>
        <dbReference type="EMBL" id="PKU77204.1"/>
    </source>
</evidence>
<dbReference type="Proteomes" id="UP000233837">
    <property type="component" value="Unassembled WGS sequence"/>
</dbReference>
<name>A0A2I0WNH7_9ASPA</name>
<dbReference type="GO" id="GO:0005634">
    <property type="term" value="C:nucleus"/>
    <property type="evidence" value="ECO:0007669"/>
    <property type="project" value="UniProtKB-SubCell"/>
</dbReference>
<reference evidence="7 8" key="1">
    <citation type="journal article" date="2016" name="Sci. Rep.">
        <title>The Dendrobium catenatum Lindl. genome sequence provides insights into polysaccharide synthase, floral development and adaptive evolution.</title>
        <authorList>
            <person name="Zhang G.Q."/>
            <person name="Xu Q."/>
            <person name="Bian C."/>
            <person name="Tsai W.C."/>
            <person name="Yeh C.M."/>
            <person name="Liu K.W."/>
            <person name="Yoshida K."/>
            <person name="Zhang L.S."/>
            <person name="Chang S.B."/>
            <person name="Chen F."/>
            <person name="Shi Y."/>
            <person name="Su Y.Y."/>
            <person name="Zhang Y.Q."/>
            <person name="Chen L.J."/>
            <person name="Yin Y."/>
            <person name="Lin M."/>
            <person name="Huang H."/>
            <person name="Deng H."/>
            <person name="Wang Z.W."/>
            <person name="Zhu S.L."/>
            <person name="Zhao X."/>
            <person name="Deng C."/>
            <person name="Niu S.C."/>
            <person name="Huang J."/>
            <person name="Wang M."/>
            <person name="Liu G.H."/>
            <person name="Yang H.J."/>
            <person name="Xiao X.J."/>
            <person name="Hsiao Y.Y."/>
            <person name="Wu W.L."/>
            <person name="Chen Y.Y."/>
            <person name="Mitsuda N."/>
            <person name="Ohme-Takagi M."/>
            <person name="Luo Y.B."/>
            <person name="Van de Peer Y."/>
            <person name="Liu Z.J."/>
        </authorList>
    </citation>
    <scope>NUCLEOTIDE SEQUENCE [LARGE SCALE GENOMIC DNA]</scope>
    <source>
        <tissue evidence="7">The whole plant</tissue>
    </source>
</reference>
<dbReference type="Pfam" id="PF02365">
    <property type="entry name" value="NAM"/>
    <property type="match status" value="1"/>
</dbReference>